<protein>
    <submittedName>
        <fullName evidence="1">Uncharacterized protein</fullName>
    </submittedName>
</protein>
<gene>
    <name evidence="1" type="ORF">YC6258_03555</name>
</gene>
<dbReference type="KEGG" id="gsn:YC6258_03555"/>
<organism evidence="1 2">
    <name type="scientific">Gynuella sunshinyii YC6258</name>
    <dbReference type="NCBI Taxonomy" id="1445510"/>
    <lineage>
        <taxon>Bacteria</taxon>
        <taxon>Pseudomonadati</taxon>
        <taxon>Pseudomonadota</taxon>
        <taxon>Gammaproteobacteria</taxon>
        <taxon>Oceanospirillales</taxon>
        <taxon>Saccharospirillaceae</taxon>
        <taxon>Gynuella</taxon>
    </lineage>
</organism>
<dbReference type="HOGENOM" id="CLU_2848609_0_0_6"/>
<evidence type="ECO:0000313" key="1">
    <source>
        <dbReference type="EMBL" id="AJQ95591.1"/>
    </source>
</evidence>
<dbReference type="AlphaFoldDB" id="A0A0C5VMQ2"/>
<dbReference type="EMBL" id="CP007142">
    <property type="protein sequence ID" value="AJQ95591.1"/>
    <property type="molecule type" value="Genomic_DNA"/>
</dbReference>
<dbReference type="Proteomes" id="UP000032266">
    <property type="component" value="Chromosome"/>
</dbReference>
<reference evidence="1 2" key="1">
    <citation type="submission" date="2014-01" db="EMBL/GenBank/DDBJ databases">
        <title>Full genme sequencing of cellulolytic bacterium Gynuella sunshinyii YC6258T gen. nov., sp. nov.</title>
        <authorList>
            <person name="Khan H."/>
            <person name="Chung E.J."/>
            <person name="Chung Y.R."/>
        </authorList>
    </citation>
    <scope>NUCLEOTIDE SEQUENCE [LARGE SCALE GENOMIC DNA]</scope>
    <source>
        <strain evidence="1 2">YC6258</strain>
    </source>
</reference>
<keyword evidence="2" id="KW-1185">Reference proteome</keyword>
<proteinExistence type="predicted"/>
<evidence type="ECO:0000313" key="2">
    <source>
        <dbReference type="Proteomes" id="UP000032266"/>
    </source>
</evidence>
<name>A0A0C5VMQ2_9GAMM</name>
<accession>A0A0C5VMQ2</accession>
<sequence>MGRNFEAPKRSDDSQWKKVEFLVEHGFRFQKIRIGPNHHDTVAYPKTLEEAKEFVRNYKQYAIKPRST</sequence>